<protein>
    <submittedName>
        <fullName evidence="2">Uncharacterized protein</fullName>
    </submittedName>
</protein>
<reference evidence="2" key="2">
    <citation type="submission" date="2020-05" db="UniProtKB">
        <authorList>
            <consortium name="EnsemblMetazoa"/>
        </authorList>
    </citation>
    <scope>IDENTIFICATION</scope>
    <source>
        <strain evidence="2">IAEA</strain>
    </source>
</reference>
<evidence type="ECO:0000313" key="2">
    <source>
        <dbReference type="EnsemblMetazoa" id="GBRI011731-PA"/>
    </source>
</evidence>
<keyword evidence="1" id="KW-0472">Membrane</keyword>
<evidence type="ECO:0000313" key="3">
    <source>
        <dbReference type="Proteomes" id="UP000091820"/>
    </source>
</evidence>
<proteinExistence type="predicted"/>
<accession>A0A1A9W9Y5</accession>
<organism evidence="2 3">
    <name type="scientific">Glossina brevipalpis</name>
    <dbReference type="NCBI Taxonomy" id="37001"/>
    <lineage>
        <taxon>Eukaryota</taxon>
        <taxon>Metazoa</taxon>
        <taxon>Ecdysozoa</taxon>
        <taxon>Arthropoda</taxon>
        <taxon>Hexapoda</taxon>
        <taxon>Insecta</taxon>
        <taxon>Pterygota</taxon>
        <taxon>Neoptera</taxon>
        <taxon>Endopterygota</taxon>
        <taxon>Diptera</taxon>
        <taxon>Brachycera</taxon>
        <taxon>Muscomorpha</taxon>
        <taxon>Hippoboscoidea</taxon>
        <taxon>Glossinidae</taxon>
        <taxon>Glossina</taxon>
    </lineage>
</organism>
<dbReference type="Proteomes" id="UP000091820">
    <property type="component" value="Unassembled WGS sequence"/>
</dbReference>
<keyword evidence="1" id="KW-0812">Transmembrane</keyword>
<name>A0A1A9W9Y5_9MUSC</name>
<reference evidence="3" key="1">
    <citation type="submission" date="2014-03" db="EMBL/GenBank/DDBJ databases">
        <authorList>
            <person name="Aksoy S."/>
            <person name="Warren W."/>
            <person name="Wilson R.K."/>
        </authorList>
    </citation>
    <scope>NUCLEOTIDE SEQUENCE [LARGE SCALE GENOMIC DNA]</scope>
    <source>
        <strain evidence="3">IAEA</strain>
    </source>
</reference>
<feature type="transmembrane region" description="Helical" evidence="1">
    <location>
        <begin position="38"/>
        <end position="60"/>
    </location>
</feature>
<evidence type="ECO:0000256" key="1">
    <source>
        <dbReference type="SAM" id="Phobius"/>
    </source>
</evidence>
<keyword evidence="3" id="KW-1185">Reference proteome</keyword>
<dbReference type="EnsemblMetazoa" id="GBRI011731-RA">
    <property type="protein sequence ID" value="GBRI011731-PA"/>
    <property type="gene ID" value="GBRI011731"/>
</dbReference>
<dbReference type="AlphaFoldDB" id="A0A1A9W9Y5"/>
<keyword evidence="1" id="KW-1133">Transmembrane helix</keyword>
<dbReference type="VEuPathDB" id="VectorBase:GBRI011731"/>
<sequence length="222" mass="26253">MKQRTEARFAGTIYMLDATQNTECYPHRRSYVGINEEIMWVSIGMGVTIAILITIALCYIAREKCQKRQREYYKKCANRTTKSATTTSNITTNNNAIKKTSRFDNDDINASTFNLSYDSVTGQPHYNYNDYIVAHDHHHQQQHNQHSLNRSSYQYVNNFHYQHSFFYHSHQRFVYELPEIEIFLPVFPNPIRDAVERQSQSSNHYDGFWNNRSWVLLPLKSH</sequence>